<proteinExistence type="predicted"/>
<feature type="region of interest" description="Disordered" evidence="1">
    <location>
        <begin position="67"/>
        <end position="91"/>
    </location>
</feature>
<dbReference type="Proteomes" id="UP000799118">
    <property type="component" value="Unassembled WGS sequence"/>
</dbReference>
<evidence type="ECO:0000256" key="1">
    <source>
        <dbReference type="SAM" id="MobiDB-lite"/>
    </source>
</evidence>
<feature type="compositionally biased region" description="Polar residues" evidence="1">
    <location>
        <begin position="68"/>
        <end position="82"/>
    </location>
</feature>
<dbReference type="EMBL" id="ML769555">
    <property type="protein sequence ID" value="KAE9394174.1"/>
    <property type="molecule type" value="Genomic_DNA"/>
</dbReference>
<name>A0A6A4HA07_9AGAR</name>
<evidence type="ECO:0000313" key="3">
    <source>
        <dbReference type="Proteomes" id="UP000799118"/>
    </source>
</evidence>
<protein>
    <submittedName>
        <fullName evidence="2">Uncharacterized protein</fullName>
    </submittedName>
</protein>
<sequence length="91" mass="10114">MTPLRGKSAFGDRWGQTIYSVALSGNGRFNVSTPETRRVSCQMQLDKIMLKPEEDDDQQQYLLLTVNDKGQQAADPTSTAHNPSLHPPITL</sequence>
<reference evidence="2" key="1">
    <citation type="journal article" date="2019" name="Environ. Microbiol.">
        <title>Fungal ecological strategies reflected in gene transcription - a case study of two litter decomposers.</title>
        <authorList>
            <person name="Barbi F."/>
            <person name="Kohler A."/>
            <person name="Barry K."/>
            <person name="Baskaran P."/>
            <person name="Daum C."/>
            <person name="Fauchery L."/>
            <person name="Ihrmark K."/>
            <person name="Kuo A."/>
            <person name="LaButti K."/>
            <person name="Lipzen A."/>
            <person name="Morin E."/>
            <person name="Grigoriev I.V."/>
            <person name="Henrissat B."/>
            <person name="Lindahl B."/>
            <person name="Martin F."/>
        </authorList>
    </citation>
    <scope>NUCLEOTIDE SEQUENCE</scope>
    <source>
        <strain evidence="2">JB14</strain>
    </source>
</reference>
<accession>A0A6A4HA07</accession>
<organism evidence="2 3">
    <name type="scientific">Gymnopus androsaceus JB14</name>
    <dbReference type="NCBI Taxonomy" id="1447944"/>
    <lineage>
        <taxon>Eukaryota</taxon>
        <taxon>Fungi</taxon>
        <taxon>Dikarya</taxon>
        <taxon>Basidiomycota</taxon>
        <taxon>Agaricomycotina</taxon>
        <taxon>Agaricomycetes</taxon>
        <taxon>Agaricomycetidae</taxon>
        <taxon>Agaricales</taxon>
        <taxon>Marasmiineae</taxon>
        <taxon>Omphalotaceae</taxon>
        <taxon>Gymnopus</taxon>
    </lineage>
</organism>
<evidence type="ECO:0000313" key="2">
    <source>
        <dbReference type="EMBL" id="KAE9394174.1"/>
    </source>
</evidence>
<gene>
    <name evidence="2" type="ORF">BT96DRAFT_998722</name>
</gene>
<keyword evidence="3" id="KW-1185">Reference proteome</keyword>
<dbReference type="AlphaFoldDB" id="A0A6A4HA07"/>